<dbReference type="PANTHER" id="PTHR43792">
    <property type="entry name" value="GNAT FAMILY, PUTATIVE (AFU_ORTHOLOGUE AFUA_3G00765)-RELATED-RELATED"/>
    <property type="match status" value="1"/>
</dbReference>
<protein>
    <submittedName>
        <fullName evidence="2">GNAT family N-acetyltransferase</fullName>
    </submittedName>
</protein>
<dbReference type="PROSITE" id="PS51186">
    <property type="entry name" value="GNAT"/>
    <property type="match status" value="2"/>
</dbReference>
<proteinExistence type="predicted"/>
<organism evidence="2 3">
    <name type="scientific">Ornithinimicrobium ciconiae</name>
    <dbReference type="NCBI Taxonomy" id="2594265"/>
    <lineage>
        <taxon>Bacteria</taxon>
        <taxon>Bacillati</taxon>
        <taxon>Actinomycetota</taxon>
        <taxon>Actinomycetes</taxon>
        <taxon>Micrococcales</taxon>
        <taxon>Ornithinimicrobiaceae</taxon>
        <taxon>Ornithinimicrobium</taxon>
    </lineage>
</organism>
<keyword evidence="2" id="KW-0808">Transferase</keyword>
<dbReference type="Gene3D" id="3.40.630.30">
    <property type="match status" value="2"/>
</dbReference>
<sequence>MSDTAYPLHTDRLTLRMLREDDIDALTAYRNDPQVSALQDWDLPYPRERAERLVAAHADRDDVQPGTGTQLAIELDGALIGDLYVGLDEHCGIAEIGFSLAAGHQGNGYAGEAASAVVDDLVDRLGVHRIVGELSPDNHASARLLERLGMSFESFAEKSFWWRGAWDDNLHYSMTAEQRRDWRDRPLTPPEEVRLVELSHDNVSSYRRLRTHRSQETFVAPMDMSFVDALFPEPEDGHPVVAVLRGIEGDGEPVGFLMWADAINEGTPDPYLWRYLIDRRHQGRGIGARALAMWTDQLRAAGHTAVETSWVQEKGGPEPFYLKAGFRADGRDGRRRGGRAPQSLMMIRAGHPACVITYSN</sequence>
<dbReference type="OrthoDB" id="9132139at2"/>
<dbReference type="InterPro" id="IPR051531">
    <property type="entry name" value="N-acetyltransferase"/>
</dbReference>
<keyword evidence="3" id="KW-1185">Reference proteome</keyword>
<evidence type="ECO:0000313" key="2">
    <source>
        <dbReference type="EMBL" id="QDO89580.1"/>
    </source>
</evidence>
<feature type="domain" description="N-acetyltransferase" evidence="1">
    <location>
        <begin position="193"/>
        <end position="351"/>
    </location>
</feature>
<dbReference type="KEGG" id="orz:FNH13_15595"/>
<dbReference type="Pfam" id="PF00583">
    <property type="entry name" value="Acetyltransf_1"/>
    <property type="match status" value="1"/>
</dbReference>
<dbReference type="RefSeq" id="WP_143784285.1">
    <property type="nucleotide sequence ID" value="NZ_CP041616.1"/>
</dbReference>
<feature type="domain" description="N-acetyltransferase" evidence="1">
    <location>
        <begin position="13"/>
        <end position="177"/>
    </location>
</feature>
<dbReference type="AlphaFoldDB" id="A0A516GE06"/>
<dbReference type="CDD" id="cd04301">
    <property type="entry name" value="NAT_SF"/>
    <property type="match status" value="1"/>
</dbReference>
<dbReference type="Pfam" id="PF13302">
    <property type="entry name" value="Acetyltransf_3"/>
    <property type="match status" value="1"/>
</dbReference>
<dbReference type="InterPro" id="IPR000182">
    <property type="entry name" value="GNAT_dom"/>
</dbReference>
<gene>
    <name evidence="2" type="ORF">FNH13_15595</name>
</gene>
<dbReference type="InterPro" id="IPR016181">
    <property type="entry name" value="Acyl_CoA_acyltransferase"/>
</dbReference>
<evidence type="ECO:0000259" key="1">
    <source>
        <dbReference type="PROSITE" id="PS51186"/>
    </source>
</evidence>
<dbReference type="PANTHER" id="PTHR43792:SF1">
    <property type="entry name" value="N-ACETYLTRANSFERASE DOMAIN-CONTAINING PROTEIN"/>
    <property type="match status" value="1"/>
</dbReference>
<accession>A0A516GE06</accession>
<name>A0A516GE06_9MICO</name>
<dbReference type="SUPFAM" id="SSF55729">
    <property type="entry name" value="Acyl-CoA N-acyltransferases (Nat)"/>
    <property type="match status" value="2"/>
</dbReference>
<evidence type="ECO:0000313" key="3">
    <source>
        <dbReference type="Proteomes" id="UP000315395"/>
    </source>
</evidence>
<dbReference type="Proteomes" id="UP000315395">
    <property type="component" value="Chromosome"/>
</dbReference>
<dbReference type="GO" id="GO:0016747">
    <property type="term" value="F:acyltransferase activity, transferring groups other than amino-acyl groups"/>
    <property type="evidence" value="ECO:0007669"/>
    <property type="project" value="InterPro"/>
</dbReference>
<reference evidence="2 3" key="1">
    <citation type="submission" date="2019-07" db="EMBL/GenBank/DDBJ databases">
        <title>complete genome sequencing of Ornithinimicrobium sp. H23M54.</title>
        <authorList>
            <person name="Bae J.-W."/>
            <person name="Lee S.-Y."/>
        </authorList>
    </citation>
    <scope>NUCLEOTIDE SEQUENCE [LARGE SCALE GENOMIC DNA]</scope>
    <source>
        <strain evidence="2 3">H23M54</strain>
    </source>
</reference>
<dbReference type="EMBL" id="CP041616">
    <property type="protein sequence ID" value="QDO89580.1"/>
    <property type="molecule type" value="Genomic_DNA"/>
</dbReference>